<dbReference type="Pfam" id="PF17765">
    <property type="entry name" value="MLTR_LBD"/>
    <property type="match status" value="1"/>
</dbReference>
<name>A0ABN3XUE7_9ACTN</name>
<dbReference type="InterPro" id="IPR001387">
    <property type="entry name" value="Cro/C1-type_HTH"/>
</dbReference>
<dbReference type="PANTHER" id="PTHR35010">
    <property type="entry name" value="BLL4672 PROTEIN-RELATED"/>
    <property type="match status" value="1"/>
</dbReference>
<reference evidence="3 4" key="1">
    <citation type="journal article" date="2019" name="Int. J. Syst. Evol. Microbiol.">
        <title>The Global Catalogue of Microorganisms (GCM) 10K type strain sequencing project: providing services to taxonomists for standard genome sequencing and annotation.</title>
        <authorList>
            <consortium name="The Broad Institute Genomics Platform"/>
            <consortium name="The Broad Institute Genome Sequencing Center for Infectious Disease"/>
            <person name="Wu L."/>
            <person name="Ma J."/>
        </authorList>
    </citation>
    <scope>NUCLEOTIDE SEQUENCE [LARGE SCALE GENOMIC DNA]</scope>
    <source>
        <strain evidence="3 4">JCM 3106</strain>
    </source>
</reference>
<gene>
    <name evidence="3" type="ORF">GCM10017559_17850</name>
</gene>
<comment type="caution">
    <text evidence="3">The sequence shown here is derived from an EMBL/GenBank/DDBJ whole genome shotgun (WGS) entry which is preliminary data.</text>
</comment>
<dbReference type="SMART" id="SM00530">
    <property type="entry name" value="HTH_XRE"/>
    <property type="match status" value="1"/>
</dbReference>
<protein>
    <submittedName>
        <fullName evidence="3">Helix-turn-helix transcriptional regulator</fullName>
    </submittedName>
</protein>
<feature type="domain" description="HTH cro/C1-type" evidence="2">
    <location>
        <begin position="36"/>
        <end position="83"/>
    </location>
</feature>
<evidence type="ECO:0000313" key="4">
    <source>
        <dbReference type="Proteomes" id="UP001499930"/>
    </source>
</evidence>
<organism evidence="3 4">
    <name type="scientific">Streptosporangium longisporum</name>
    <dbReference type="NCBI Taxonomy" id="46187"/>
    <lineage>
        <taxon>Bacteria</taxon>
        <taxon>Bacillati</taxon>
        <taxon>Actinomycetota</taxon>
        <taxon>Actinomycetes</taxon>
        <taxon>Streptosporangiales</taxon>
        <taxon>Streptosporangiaceae</taxon>
        <taxon>Streptosporangium</taxon>
    </lineage>
</organism>
<keyword evidence="4" id="KW-1185">Reference proteome</keyword>
<dbReference type="CDD" id="cd00093">
    <property type="entry name" value="HTH_XRE"/>
    <property type="match status" value="1"/>
</dbReference>
<evidence type="ECO:0000313" key="3">
    <source>
        <dbReference type="EMBL" id="GAA2997668.1"/>
    </source>
</evidence>
<dbReference type="Gene3D" id="3.30.450.180">
    <property type="match status" value="1"/>
</dbReference>
<dbReference type="InterPro" id="IPR010982">
    <property type="entry name" value="Lambda_DNA-bd_dom_sf"/>
</dbReference>
<dbReference type="Proteomes" id="UP001499930">
    <property type="component" value="Unassembled WGS sequence"/>
</dbReference>
<proteinExistence type="predicted"/>
<feature type="compositionally biased region" description="Basic residues" evidence="1">
    <location>
        <begin position="27"/>
        <end position="36"/>
    </location>
</feature>
<dbReference type="InterPro" id="IPR041413">
    <property type="entry name" value="MLTR_LBD"/>
</dbReference>
<dbReference type="SUPFAM" id="SSF47413">
    <property type="entry name" value="lambda repressor-like DNA-binding domains"/>
    <property type="match status" value="1"/>
</dbReference>
<dbReference type="PROSITE" id="PS50943">
    <property type="entry name" value="HTH_CROC1"/>
    <property type="match status" value="1"/>
</dbReference>
<dbReference type="EMBL" id="BAAAWD010000006">
    <property type="protein sequence ID" value="GAA2997668.1"/>
    <property type="molecule type" value="Genomic_DNA"/>
</dbReference>
<sequence>MDLTHELAVFLRTRRERLTPRDLARPPHGRPRRTPGLRREEVAELAGVSVDYVVRLEQGRGLRPSAEVLDALARALRLNDDERVYLFDLARQRPVSRPPSATGRAPSPLARLVHDLSPLPCMLVDHRFDILAANREMTRLMLDFDRLPVEQHNTLRLCILRPEYRGFWRDREMVVRECIADLRAAWAARPDDAFLDELITELTSGSEEFARLWARNDVKVNGRGHKRLLHPTAGPLSVDYEVLNPLGDPDRRLVIYRASDPASQAVLDALTDGAATPVRDGVAGGTSRR</sequence>
<dbReference type="Pfam" id="PF13560">
    <property type="entry name" value="HTH_31"/>
    <property type="match status" value="1"/>
</dbReference>
<evidence type="ECO:0000256" key="1">
    <source>
        <dbReference type="SAM" id="MobiDB-lite"/>
    </source>
</evidence>
<feature type="region of interest" description="Disordered" evidence="1">
    <location>
        <begin position="18"/>
        <end position="37"/>
    </location>
</feature>
<accession>A0ABN3XUE7</accession>
<evidence type="ECO:0000259" key="2">
    <source>
        <dbReference type="PROSITE" id="PS50943"/>
    </source>
</evidence>
<dbReference type="Gene3D" id="1.10.260.40">
    <property type="entry name" value="lambda repressor-like DNA-binding domains"/>
    <property type="match status" value="1"/>
</dbReference>